<feature type="compositionally biased region" description="Basic and acidic residues" evidence="1">
    <location>
        <begin position="263"/>
        <end position="286"/>
    </location>
</feature>
<dbReference type="EMBL" id="LOHS01000084">
    <property type="protein sequence ID" value="OAH12966.1"/>
    <property type="molecule type" value="Genomic_DNA"/>
</dbReference>
<dbReference type="OrthoDB" id="3541690at2"/>
<dbReference type="STRING" id="1716141.STSP_36120"/>
<protein>
    <submittedName>
        <fullName evidence="2">Uncharacterized protein</fullName>
    </submittedName>
</protein>
<keyword evidence="3" id="KW-1185">Reference proteome</keyword>
<comment type="caution">
    <text evidence="2">The sequence shown here is derived from an EMBL/GenBank/DDBJ whole genome shotgun (WGS) entry which is preliminary data.</text>
</comment>
<evidence type="ECO:0000313" key="3">
    <source>
        <dbReference type="Proteomes" id="UP000077381"/>
    </source>
</evidence>
<name>A0A177HQF4_9ACTN</name>
<feature type="region of interest" description="Disordered" evidence="1">
    <location>
        <begin position="157"/>
        <end position="249"/>
    </location>
</feature>
<accession>A0A177HQF4</accession>
<feature type="region of interest" description="Disordered" evidence="1">
    <location>
        <begin position="263"/>
        <end position="311"/>
    </location>
</feature>
<organism evidence="2 3">
    <name type="scientific">Streptomyces jeddahensis</name>
    <dbReference type="NCBI Taxonomy" id="1716141"/>
    <lineage>
        <taxon>Bacteria</taxon>
        <taxon>Bacillati</taxon>
        <taxon>Actinomycetota</taxon>
        <taxon>Actinomycetes</taxon>
        <taxon>Kitasatosporales</taxon>
        <taxon>Streptomycetaceae</taxon>
        <taxon>Streptomyces</taxon>
    </lineage>
</organism>
<evidence type="ECO:0000313" key="2">
    <source>
        <dbReference type="EMBL" id="OAH12966.1"/>
    </source>
</evidence>
<evidence type="ECO:0000256" key="1">
    <source>
        <dbReference type="SAM" id="MobiDB-lite"/>
    </source>
</evidence>
<dbReference type="RefSeq" id="WP_067278704.1">
    <property type="nucleotide sequence ID" value="NZ_LOHS01000084.1"/>
</dbReference>
<reference evidence="2 3" key="1">
    <citation type="submission" date="2015-12" db="EMBL/GenBank/DDBJ databases">
        <title>Genome sequence of Streptomyces sp. G25.</title>
        <authorList>
            <person name="Poehlein A."/>
            <person name="Roettig A."/>
            <person name="Hiessl S."/>
            <person name="Hauschild P."/>
            <person name="Schauer J."/>
            <person name="Madkour M.H."/>
            <person name="Al-Ansari A.M."/>
            <person name="Almakishah N.H."/>
            <person name="Steinbuechel A."/>
            <person name="Daniel R."/>
        </authorList>
    </citation>
    <scope>NUCLEOTIDE SEQUENCE [LARGE SCALE GENOMIC DNA]</scope>
    <source>
        <strain evidence="3">G25(2015)</strain>
    </source>
</reference>
<feature type="compositionally biased region" description="Low complexity" evidence="1">
    <location>
        <begin position="160"/>
        <end position="171"/>
    </location>
</feature>
<dbReference type="SUPFAM" id="SSF57997">
    <property type="entry name" value="Tropomyosin"/>
    <property type="match status" value="1"/>
</dbReference>
<feature type="compositionally biased region" description="Basic and acidic residues" evidence="1">
    <location>
        <begin position="200"/>
        <end position="249"/>
    </location>
</feature>
<sequence length="311" mass="34467">MDLESIEAELYGLAPEDFIAARDQYAAAARKENDRPLAAKISALRRPTLAAWASNLLARAEPEQVAGLLRLGEGLRQAHEQLDGPQLRELNRQQHGVVAALARQARLLAAEAGHPVGEDVQRELEETLHAALADPEAARHWASGRLTKALRPPVGTQFFAGTETDAAATAGTRRKPTAAEPAPTVRRAPARDSQVPTAQEAKERRRQEDRRQKLVHARQEAEGAEQRARLRQDELRQAEARREQAERLQRELDERVAELAEELKAAQERQRTARSDLDAARQEAAEAGRIAQKARRDAQTARARAERLEGS</sequence>
<feature type="compositionally biased region" description="Basic and acidic residues" evidence="1">
    <location>
        <begin position="294"/>
        <end position="311"/>
    </location>
</feature>
<dbReference type="Proteomes" id="UP000077381">
    <property type="component" value="Unassembled WGS sequence"/>
</dbReference>
<dbReference type="AlphaFoldDB" id="A0A177HQF4"/>
<proteinExistence type="predicted"/>
<dbReference type="PATRIC" id="fig|1716141.3.peg.3790"/>
<gene>
    <name evidence="2" type="ORF">STSP_36120</name>
</gene>